<gene>
    <name evidence="3" type="primary">LOC110796019</name>
</gene>
<organism evidence="2 3">
    <name type="scientific">Spinacia oleracea</name>
    <name type="common">Spinach</name>
    <dbReference type="NCBI Taxonomy" id="3562"/>
    <lineage>
        <taxon>Eukaryota</taxon>
        <taxon>Viridiplantae</taxon>
        <taxon>Streptophyta</taxon>
        <taxon>Embryophyta</taxon>
        <taxon>Tracheophyta</taxon>
        <taxon>Spermatophyta</taxon>
        <taxon>Magnoliopsida</taxon>
        <taxon>eudicotyledons</taxon>
        <taxon>Gunneridae</taxon>
        <taxon>Pentapetalae</taxon>
        <taxon>Caryophyllales</taxon>
        <taxon>Chenopodiaceae</taxon>
        <taxon>Chenopodioideae</taxon>
        <taxon>Anserineae</taxon>
        <taxon>Spinacia</taxon>
    </lineage>
</organism>
<keyword evidence="2" id="KW-1185">Reference proteome</keyword>
<dbReference type="AlphaFoldDB" id="A0A9R0IX39"/>
<dbReference type="RefSeq" id="XP_021856742.1">
    <property type="nucleotide sequence ID" value="XM_022001050.2"/>
</dbReference>
<proteinExistence type="predicted"/>
<feature type="region of interest" description="Disordered" evidence="1">
    <location>
        <begin position="276"/>
        <end position="298"/>
    </location>
</feature>
<reference evidence="3" key="2">
    <citation type="submission" date="2025-08" db="UniProtKB">
        <authorList>
            <consortium name="RefSeq"/>
        </authorList>
    </citation>
    <scope>IDENTIFICATION</scope>
    <source>
        <tissue evidence="3">Leaf</tissue>
    </source>
</reference>
<evidence type="ECO:0000313" key="3">
    <source>
        <dbReference type="RefSeq" id="XP_021856742.1"/>
    </source>
</evidence>
<feature type="compositionally biased region" description="Basic and acidic residues" evidence="1">
    <location>
        <begin position="149"/>
        <end position="248"/>
    </location>
</feature>
<accession>A0A9R0IX39</accession>
<dbReference type="KEGG" id="soe:110796019"/>
<dbReference type="GeneID" id="110796019"/>
<dbReference type="Proteomes" id="UP000813463">
    <property type="component" value="Chromosome 6"/>
</dbReference>
<dbReference type="OrthoDB" id="850377at2759"/>
<sequence length="503" mass="59334">MAAYTMNSDKVFLRCLDMGEIQVYELDSLYMLPVNGKHWLHLGIIIGPGKKYEALKIGNKEIKGVDLQRLINELFNSRLIVNREGLGFLGMTGVTATLFEVEYYRLFDLFNWSQYQVITIRNTRWVKRGIVDGRPMVIETEQNSSNSNNEDKKKLREKEKELEVEKCKHEGELAEAKSEKEKELREKEKELEEEKRKHEGELAEAKSEKEKELREKEKELEKEKRKHEGELAEAKSEKEKELKKKQEEMDNLVREGYRDRRLDDLKNRKMEKEIRELKRKHTEEEQKKQQELEKKEEEINELKKKEENVDKLKHKHKEELEDCEKELKMYVYMRSDLQGNYIITDFYKNMVHKLQQTLPPSKVVFERSTRVRKYKGHPIREGQSPSIYVPLAPIQSGIKDIKVSYVDPNIPMAFDRNNWRVLHVAEARTYPLSSGFQVYQKHIAYYNGNKYQADAYVGRFYKDNTVSIPAPCSDEHMCAAIHYHDIAHILGVGFRVCLSVNIA</sequence>
<evidence type="ECO:0000313" key="2">
    <source>
        <dbReference type="Proteomes" id="UP000813463"/>
    </source>
</evidence>
<protein>
    <submittedName>
        <fullName evidence="3">Stress response protein nst1-like isoform X1</fullName>
    </submittedName>
</protein>
<reference evidence="2" key="1">
    <citation type="journal article" date="2021" name="Nat. Commun.">
        <title>Genomic analyses provide insights into spinach domestication and the genetic basis of agronomic traits.</title>
        <authorList>
            <person name="Cai X."/>
            <person name="Sun X."/>
            <person name="Xu C."/>
            <person name="Sun H."/>
            <person name="Wang X."/>
            <person name="Ge C."/>
            <person name="Zhang Z."/>
            <person name="Wang Q."/>
            <person name="Fei Z."/>
            <person name="Jiao C."/>
            <person name="Wang Q."/>
        </authorList>
    </citation>
    <scope>NUCLEOTIDE SEQUENCE [LARGE SCALE GENOMIC DNA]</scope>
    <source>
        <strain evidence="2">cv. Varoflay</strain>
    </source>
</reference>
<name>A0A9R0IX39_SPIOL</name>
<feature type="region of interest" description="Disordered" evidence="1">
    <location>
        <begin position="138"/>
        <end position="248"/>
    </location>
</feature>
<evidence type="ECO:0000256" key="1">
    <source>
        <dbReference type="SAM" id="MobiDB-lite"/>
    </source>
</evidence>